<evidence type="ECO:0000313" key="1">
    <source>
        <dbReference type="EMBL" id="MDC2406794.1"/>
    </source>
</evidence>
<proteinExistence type="predicted"/>
<dbReference type="EMBL" id="JAQNWR010000002">
    <property type="protein sequence ID" value="MDC2406794.1"/>
    <property type="molecule type" value="Genomic_DNA"/>
</dbReference>
<dbReference type="GeneID" id="52035281"/>
<sequence>MLGTVNNLYVNRIEVSPRDRKKFLLPFVHLCYDHDSPFKIKGPKYFAELLYLAVDFKKSNDSDESLSVEEIDCEIQRLKRTLFDD</sequence>
<accession>A0AAE4UKG1</accession>
<dbReference type="Proteomes" id="UP001214017">
    <property type="component" value="Unassembled WGS sequence"/>
</dbReference>
<dbReference type="AlphaFoldDB" id="A0AAE4UKG1"/>
<evidence type="ECO:0000313" key="2">
    <source>
        <dbReference type="Proteomes" id="UP001214017"/>
    </source>
</evidence>
<comment type="caution">
    <text evidence="1">The sequence shown here is derived from an EMBL/GenBank/DDBJ whole genome shotgun (WGS) entry which is preliminary data.</text>
</comment>
<reference evidence="1" key="1">
    <citation type="submission" date="2022-10" db="EMBL/GenBank/DDBJ databases">
        <title>Human gut microbiome strain richness.</title>
        <authorList>
            <person name="Chen-Liaw A."/>
        </authorList>
    </citation>
    <scope>NUCLEOTIDE SEQUENCE</scope>
    <source>
        <strain evidence="1">F7_m1001271B151109d0_201107</strain>
    </source>
</reference>
<gene>
    <name evidence="1" type="ORF">PO240_02755</name>
</gene>
<name>A0AAE4UKG1_BACOV</name>
<dbReference type="RefSeq" id="WP_162614073.1">
    <property type="nucleotide sequence ID" value="NZ_BAABYJ010000001.1"/>
</dbReference>
<organism evidence="1 2">
    <name type="scientific">Bacteroides ovatus</name>
    <dbReference type="NCBI Taxonomy" id="28116"/>
    <lineage>
        <taxon>Bacteria</taxon>
        <taxon>Pseudomonadati</taxon>
        <taxon>Bacteroidota</taxon>
        <taxon>Bacteroidia</taxon>
        <taxon>Bacteroidales</taxon>
        <taxon>Bacteroidaceae</taxon>
        <taxon>Bacteroides</taxon>
    </lineage>
</organism>
<protein>
    <submittedName>
        <fullName evidence="1">Uncharacterized protein</fullName>
    </submittedName>
</protein>